<comment type="subcellular location">
    <subcellularLocation>
        <location evidence="1">Cell membrane</location>
        <topology evidence="1">Multi-pass membrane protein</topology>
    </subcellularLocation>
</comment>
<dbReference type="GO" id="GO:0022857">
    <property type="term" value="F:transmembrane transporter activity"/>
    <property type="evidence" value="ECO:0007669"/>
    <property type="project" value="InterPro"/>
</dbReference>
<organism evidence="8 9">
    <name type="scientific">Cellulosimicrobium cellulans</name>
    <name type="common">Arthrobacter luteus</name>
    <dbReference type="NCBI Taxonomy" id="1710"/>
    <lineage>
        <taxon>Bacteria</taxon>
        <taxon>Bacillati</taxon>
        <taxon>Actinomycetota</taxon>
        <taxon>Actinomycetes</taxon>
        <taxon>Micrococcales</taxon>
        <taxon>Promicromonosporaceae</taxon>
        <taxon>Cellulosimicrobium</taxon>
    </lineage>
</organism>
<evidence type="ECO:0000256" key="4">
    <source>
        <dbReference type="ARBA" id="ARBA00023136"/>
    </source>
</evidence>
<feature type="transmembrane region" description="Helical" evidence="6">
    <location>
        <begin position="43"/>
        <end position="65"/>
    </location>
</feature>
<feature type="region of interest" description="Disordered" evidence="5">
    <location>
        <begin position="1"/>
        <end position="27"/>
    </location>
</feature>
<dbReference type="InterPro" id="IPR011701">
    <property type="entry name" value="MFS"/>
</dbReference>
<comment type="caution">
    <text evidence="8">The sequence shown here is derived from an EMBL/GenBank/DDBJ whole genome shotgun (WGS) entry which is preliminary data.</text>
</comment>
<evidence type="ECO:0000313" key="8">
    <source>
        <dbReference type="EMBL" id="GED11437.1"/>
    </source>
</evidence>
<dbReference type="InterPro" id="IPR036259">
    <property type="entry name" value="MFS_trans_sf"/>
</dbReference>
<proteinExistence type="predicted"/>
<feature type="transmembrane region" description="Helical" evidence="6">
    <location>
        <begin position="199"/>
        <end position="217"/>
    </location>
</feature>
<feature type="transmembrane region" description="Helical" evidence="6">
    <location>
        <begin position="326"/>
        <end position="345"/>
    </location>
</feature>
<evidence type="ECO:0000256" key="6">
    <source>
        <dbReference type="SAM" id="Phobius"/>
    </source>
</evidence>
<dbReference type="Pfam" id="PF07690">
    <property type="entry name" value="MFS_1"/>
    <property type="match status" value="1"/>
</dbReference>
<feature type="transmembrane region" description="Helical" evidence="6">
    <location>
        <begin position="415"/>
        <end position="435"/>
    </location>
</feature>
<dbReference type="PANTHER" id="PTHR23542:SF1">
    <property type="entry name" value="MAJOR FACILITATOR SUPERFAMILY (MFS) PROFILE DOMAIN-CONTAINING PROTEIN"/>
    <property type="match status" value="1"/>
</dbReference>
<dbReference type="Gene3D" id="1.20.1250.20">
    <property type="entry name" value="MFS general substrate transporter like domains"/>
    <property type="match status" value="2"/>
</dbReference>
<dbReference type="InterPro" id="IPR020846">
    <property type="entry name" value="MFS_dom"/>
</dbReference>
<dbReference type="EMBL" id="BJNZ01000029">
    <property type="protein sequence ID" value="GED11437.1"/>
    <property type="molecule type" value="Genomic_DNA"/>
</dbReference>
<evidence type="ECO:0000259" key="7">
    <source>
        <dbReference type="PROSITE" id="PS50850"/>
    </source>
</evidence>
<accession>A0A4Y4E388</accession>
<feature type="transmembrane region" description="Helical" evidence="6">
    <location>
        <begin position="351"/>
        <end position="374"/>
    </location>
</feature>
<evidence type="ECO:0000256" key="3">
    <source>
        <dbReference type="ARBA" id="ARBA00022989"/>
    </source>
</evidence>
<feature type="transmembrane region" description="Helical" evidence="6">
    <location>
        <begin position="297"/>
        <end position="314"/>
    </location>
</feature>
<dbReference type="GO" id="GO:0005886">
    <property type="term" value="C:plasma membrane"/>
    <property type="evidence" value="ECO:0007669"/>
    <property type="project" value="UniProtKB-SubCell"/>
</dbReference>
<protein>
    <submittedName>
        <fullName evidence="8">MFS transporter</fullName>
    </submittedName>
</protein>
<evidence type="ECO:0000256" key="2">
    <source>
        <dbReference type="ARBA" id="ARBA00022692"/>
    </source>
</evidence>
<dbReference type="SUPFAM" id="SSF103473">
    <property type="entry name" value="MFS general substrate transporter"/>
    <property type="match status" value="1"/>
</dbReference>
<evidence type="ECO:0000256" key="1">
    <source>
        <dbReference type="ARBA" id="ARBA00004651"/>
    </source>
</evidence>
<dbReference type="PANTHER" id="PTHR23542">
    <property type="match status" value="1"/>
</dbReference>
<dbReference type="PROSITE" id="PS50850">
    <property type="entry name" value="MFS"/>
    <property type="match status" value="1"/>
</dbReference>
<keyword evidence="4 6" id="KW-0472">Membrane</keyword>
<keyword evidence="3 6" id="KW-1133">Transmembrane helix</keyword>
<feature type="domain" description="Major facilitator superfamily (MFS) profile" evidence="7">
    <location>
        <begin position="260"/>
        <end position="454"/>
    </location>
</feature>
<feature type="transmembrane region" description="Helical" evidence="6">
    <location>
        <begin position="386"/>
        <end position="409"/>
    </location>
</feature>
<dbReference type="AlphaFoldDB" id="A0A4Y4E388"/>
<reference evidence="8 9" key="1">
    <citation type="submission" date="2019-06" db="EMBL/GenBank/DDBJ databases">
        <title>Whole genome shotgun sequence of Cellulosimicrobium cellulans NBRC 15516.</title>
        <authorList>
            <person name="Hosoyama A."/>
            <person name="Uohara A."/>
            <person name="Ohji S."/>
            <person name="Ichikawa N."/>
        </authorList>
    </citation>
    <scope>NUCLEOTIDE SEQUENCE [LARGE SCALE GENOMIC DNA]</scope>
    <source>
        <strain evidence="8 9">NBRC 15516</strain>
    </source>
</reference>
<name>A0A4Y4E388_CELCE</name>
<feature type="transmembrane region" description="Helical" evidence="6">
    <location>
        <begin position="71"/>
        <end position="92"/>
    </location>
</feature>
<feature type="transmembrane region" description="Helical" evidence="6">
    <location>
        <begin position="104"/>
        <end position="126"/>
    </location>
</feature>
<evidence type="ECO:0000256" key="5">
    <source>
        <dbReference type="SAM" id="MobiDB-lite"/>
    </source>
</evidence>
<evidence type="ECO:0000313" key="9">
    <source>
        <dbReference type="Proteomes" id="UP000316659"/>
    </source>
</evidence>
<feature type="transmembrane region" description="Helical" evidence="6">
    <location>
        <begin position="262"/>
        <end position="285"/>
    </location>
</feature>
<dbReference type="RefSeq" id="WP_141390847.1">
    <property type="nucleotide sequence ID" value="NZ_BJNZ01000029.1"/>
</dbReference>
<feature type="compositionally biased region" description="Low complexity" evidence="5">
    <location>
        <begin position="1"/>
        <end position="13"/>
    </location>
</feature>
<keyword evidence="2 6" id="KW-0812">Transmembrane</keyword>
<gene>
    <name evidence="8" type="ORF">CCE02nite_34360</name>
</gene>
<dbReference type="Proteomes" id="UP000316659">
    <property type="component" value="Unassembled WGS sequence"/>
</dbReference>
<sequence length="454" mass="44684">MTTTPERATPRARSSSRHPAAPRDHVPARAGYARLPQLAGRTFLPVAFLARLPFSMLTIGTLLLVSSTTGSVAVGGLASAATALGTALGGPTQGALADRVGQRRVLLVAVPLATLAVLGLVLAAALPGGTGTVLAAAAVTGASVPQVGPLARVRWLRLAADEPRTVEAAMSYESTADEVSFVLGPALVGVLASAGSPQVAVLVAAGGVAVFGTAFALHPTARAVAPLARPAPDDGTTPHGATSPATRAGHAVGIAALVRREAVVLVGMLAMGLLFGGTQAALTALTRDAGVPGSAGLVYAVMGVGSAVTALSVVALPRRWGVRSRWISFAAGLVAGTIALVVAAASGSLTAVVVAVAVTGLFVGPVMVTVFTVAGERAPAGRTASAMTLVASANVVGVALGASGGGALADGLSTTAAFVLPVVAAVLLVVTGVSLTSRPQGERRAGDDERERVV</sequence>